<comment type="caution">
    <text evidence="2">The sequence shown here is derived from an EMBL/GenBank/DDBJ whole genome shotgun (WGS) entry which is preliminary data.</text>
</comment>
<keyword evidence="3" id="KW-1185">Reference proteome</keyword>
<gene>
    <name evidence="2" type="ORF">PXEA_LOCUS13010</name>
</gene>
<feature type="region of interest" description="Disordered" evidence="1">
    <location>
        <begin position="1"/>
        <end position="68"/>
    </location>
</feature>
<evidence type="ECO:0000313" key="3">
    <source>
        <dbReference type="Proteomes" id="UP000784294"/>
    </source>
</evidence>
<dbReference type="Proteomes" id="UP000784294">
    <property type="component" value="Unassembled WGS sequence"/>
</dbReference>
<organism evidence="2 3">
    <name type="scientific">Protopolystoma xenopodis</name>
    <dbReference type="NCBI Taxonomy" id="117903"/>
    <lineage>
        <taxon>Eukaryota</taxon>
        <taxon>Metazoa</taxon>
        <taxon>Spiralia</taxon>
        <taxon>Lophotrochozoa</taxon>
        <taxon>Platyhelminthes</taxon>
        <taxon>Monogenea</taxon>
        <taxon>Polyopisthocotylea</taxon>
        <taxon>Polystomatidea</taxon>
        <taxon>Polystomatidae</taxon>
        <taxon>Protopolystoma</taxon>
    </lineage>
</organism>
<feature type="region of interest" description="Disordered" evidence="1">
    <location>
        <begin position="104"/>
        <end position="126"/>
    </location>
</feature>
<sequence length="196" mass="21566">MIRLRVPRIDNRKTKSAERRNRQDLSVYQPRPGYSSSGIEITKEEETFLPVGYDSGPDSNDITRQENDRGDNILNIMCRPATANTSSTIQVERQKRAGLLFESPLMGHPKPGENTSHAGSEDESPSQIMTTLPFAGIDTGKFGPILSRQNSYLLNKGGNTNGVGLRVSHMDGWKPSRGPHKGRASLGAPLLVRNLI</sequence>
<dbReference type="EMBL" id="CAAALY010042174">
    <property type="protein sequence ID" value="VEL19570.1"/>
    <property type="molecule type" value="Genomic_DNA"/>
</dbReference>
<protein>
    <submittedName>
        <fullName evidence="2">Uncharacterized protein</fullName>
    </submittedName>
</protein>
<accession>A0A3S5BUY5</accession>
<evidence type="ECO:0000256" key="1">
    <source>
        <dbReference type="SAM" id="MobiDB-lite"/>
    </source>
</evidence>
<proteinExistence type="predicted"/>
<name>A0A3S5BUY5_9PLAT</name>
<dbReference type="AlphaFoldDB" id="A0A3S5BUY5"/>
<reference evidence="2" key="1">
    <citation type="submission" date="2018-11" db="EMBL/GenBank/DDBJ databases">
        <authorList>
            <consortium name="Pathogen Informatics"/>
        </authorList>
    </citation>
    <scope>NUCLEOTIDE SEQUENCE</scope>
</reference>
<feature type="compositionally biased region" description="Basic and acidic residues" evidence="1">
    <location>
        <begin position="7"/>
        <end position="23"/>
    </location>
</feature>
<evidence type="ECO:0000313" key="2">
    <source>
        <dbReference type="EMBL" id="VEL19570.1"/>
    </source>
</evidence>